<dbReference type="VEuPathDB" id="FungiDB:MYCFIDRAFT_171382"/>
<gene>
    <name evidence="2" type="ORF">MYCFIDRAFT_171382</name>
</gene>
<dbReference type="HOGENOM" id="CLU_1759618_0_0_1"/>
<organism evidence="2 3">
    <name type="scientific">Pseudocercospora fijiensis (strain CIRAD86)</name>
    <name type="common">Black leaf streak disease fungus</name>
    <name type="synonym">Mycosphaerella fijiensis</name>
    <dbReference type="NCBI Taxonomy" id="383855"/>
    <lineage>
        <taxon>Eukaryota</taxon>
        <taxon>Fungi</taxon>
        <taxon>Dikarya</taxon>
        <taxon>Ascomycota</taxon>
        <taxon>Pezizomycotina</taxon>
        <taxon>Dothideomycetes</taxon>
        <taxon>Dothideomycetidae</taxon>
        <taxon>Mycosphaerellales</taxon>
        <taxon>Mycosphaerellaceae</taxon>
        <taxon>Pseudocercospora</taxon>
    </lineage>
</organism>
<dbReference type="Proteomes" id="UP000016932">
    <property type="component" value="Unassembled WGS sequence"/>
</dbReference>
<evidence type="ECO:0000313" key="3">
    <source>
        <dbReference type="Proteomes" id="UP000016932"/>
    </source>
</evidence>
<feature type="region of interest" description="Disordered" evidence="1">
    <location>
        <begin position="44"/>
        <end position="69"/>
    </location>
</feature>
<dbReference type="AlphaFoldDB" id="M2Z6P9"/>
<protein>
    <submittedName>
        <fullName evidence="2">Uncharacterized protein</fullName>
    </submittedName>
</protein>
<dbReference type="KEGG" id="pfj:MYCFIDRAFT_171382"/>
<evidence type="ECO:0000256" key="1">
    <source>
        <dbReference type="SAM" id="MobiDB-lite"/>
    </source>
</evidence>
<accession>M2Z6P9</accession>
<dbReference type="GeneID" id="19332621"/>
<proteinExistence type="predicted"/>
<dbReference type="EMBL" id="KB446556">
    <property type="protein sequence ID" value="EME85450.1"/>
    <property type="molecule type" value="Genomic_DNA"/>
</dbReference>
<feature type="region of interest" description="Disordered" evidence="1">
    <location>
        <begin position="9"/>
        <end position="28"/>
    </location>
</feature>
<dbReference type="RefSeq" id="XP_007923055.1">
    <property type="nucleotide sequence ID" value="XM_007924864.1"/>
</dbReference>
<sequence>MLRGGFEEIASTRDFPAGARGSGQETLGQRWQISKKLRACPLDHPLTDEPSHLSAKQHAYPRHCRPQHPSQTAAAFVQKAPANQFLDSTGRPGDECPRPWPVLLYLSTLYLDSGTVKLLRSRSFGPTYRRLISFNNARCSRRLPQTPQ</sequence>
<keyword evidence="3" id="KW-1185">Reference proteome</keyword>
<reference evidence="2 3" key="1">
    <citation type="journal article" date="2012" name="PLoS Pathog.">
        <title>Diverse lifestyles and strategies of plant pathogenesis encoded in the genomes of eighteen Dothideomycetes fungi.</title>
        <authorList>
            <person name="Ohm R.A."/>
            <person name="Feau N."/>
            <person name="Henrissat B."/>
            <person name="Schoch C.L."/>
            <person name="Horwitz B.A."/>
            <person name="Barry K.W."/>
            <person name="Condon B.J."/>
            <person name="Copeland A.C."/>
            <person name="Dhillon B."/>
            <person name="Glaser F."/>
            <person name="Hesse C.N."/>
            <person name="Kosti I."/>
            <person name="LaButti K."/>
            <person name="Lindquist E.A."/>
            <person name="Lucas S."/>
            <person name="Salamov A.A."/>
            <person name="Bradshaw R.E."/>
            <person name="Ciuffetti L."/>
            <person name="Hamelin R.C."/>
            <person name="Kema G.H.J."/>
            <person name="Lawrence C."/>
            <person name="Scott J.A."/>
            <person name="Spatafora J.W."/>
            <person name="Turgeon B.G."/>
            <person name="de Wit P.J.G.M."/>
            <person name="Zhong S."/>
            <person name="Goodwin S.B."/>
            <person name="Grigoriev I.V."/>
        </authorList>
    </citation>
    <scope>NUCLEOTIDE SEQUENCE [LARGE SCALE GENOMIC DNA]</scope>
    <source>
        <strain evidence="2 3">CIRAD86</strain>
    </source>
</reference>
<evidence type="ECO:0000313" key="2">
    <source>
        <dbReference type="EMBL" id="EME85450.1"/>
    </source>
</evidence>
<name>M2Z6P9_PSEFD</name>